<dbReference type="GO" id="GO:0009055">
    <property type="term" value="F:electron transfer activity"/>
    <property type="evidence" value="ECO:0007669"/>
    <property type="project" value="InterPro"/>
</dbReference>
<evidence type="ECO:0000256" key="6">
    <source>
        <dbReference type="SAM" id="Phobius"/>
    </source>
</evidence>
<keyword evidence="9" id="KW-1185">Reference proteome</keyword>
<dbReference type="InterPro" id="IPR016174">
    <property type="entry name" value="Di-haem_cyt_TM"/>
</dbReference>
<feature type="transmembrane region" description="Helical" evidence="6">
    <location>
        <begin position="12"/>
        <end position="31"/>
    </location>
</feature>
<dbReference type="RefSeq" id="WP_009851660.1">
    <property type="nucleotide sequence ID" value="NZ_DS022295.1"/>
</dbReference>
<dbReference type="PANTHER" id="PTHR30485:SF2">
    <property type="entry name" value="BLL0597 PROTEIN"/>
    <property type="match status" value="1"/>
</dbReference>
<gene>
    <name evidence="8" type="ORF">SPV1_06839</name>
</gene>
<proteinExistence type="predicted"/>
<evidence type="ECO:0000313" key="9">
    <source>
        <dbReference type="Proteomes" id="UP000005297"/>
    </source>
</evidence>
<dbReference type="GO" id="GO:0022904">
    <property type="term" value="P:respiratory electron transport chain"/>
    <property type="evidence" value="ECO:0007669"/>
    <property type="project" value="InterPro"/>
</dbReference>
<evidence type="ECO:0000256" key="2">
    <source>
        <dbReference type="ARBA" id="ARBA00022475"/>
    </source>
</evidence>
<dbReference type="Gene3D" id="1.20.950.20">
    <property type="entry name" value="Transmembrane di-heme cytochromes, Chain C"/>
    <property type="match status" value="1"/>
</dbReference>
<protein>
    <submittedName>
        <fullName evidence="8">Cytochrome b, putative</fullName>
    </submittedName>
</protein>
<sequence length="207" mass="23017">MMHDTSSIKVWDISIRLFHWGLVAFFVIAYITGEVETETLHAWAGYVIIALLAYRIVWGLIGSRHARFSDFIYSPAEIMAHLKSLPARHPKRYLGHNPAGGLMVILLLLGLMATSWTGLKAYEAEGKGPLVATTLSLGIPAAQAHDWEHGERHGKGDEFWEEAHEACVSFMLVLIFLHLGGVALSSMLGRENLVRAMVTGRKQVDRD</sequence>
<evidence type="ECO:0000256" key="5">
    <source>
        <dbReference type="ARBA" id="ARBA00023136"/>
    </source>
</evidence>
<dbReference type="STRING" id="314344.AL013_11045"/>
<dbReference type="SUPFAM" id="SSF81342">
    <property type="entry name" value="Transmembrane di-heme cytochromes"/>
    <property type="match status" value="1"/>
</dbReference>
<evidence type="ECO:0000256" key="1">
    <source>
        <dbReference type="ARBA" id="ARBA00004651"/>
    </source>
</evidence>
<keyword evidence="4 6" id="KW-1133">Transmembrane helix</keyword>
<dbReference type="InterPro" id="IPR051542">
    <property type="entry name" value="Hydrogenase_cytochrome"/>
</dbReference>
<feature type="domain" description="Cytochrome b561 bacterial/Ni-hydrogenase" evidence="7">
    <location>
        <begin position="10"/>
        <end position="200"/>
    </location>
</feature>
<dbReference type="Pfam" id="PF01292">
    <property type="entry name" value="Ni_hydr_CYTB"/>
    <property type="match status" value="1"/>
</dbReference>
<dbReference type="EMBL" id="AATS01000004">
    <property type="protein sequence ID" value="EAU55039.1"/>
    <property type="molecule type" value="Genomic_DNA"/>
</dbReference>
<feature type="transmembrane region" description="Helical" evidence="6">
    <location>
        <begin position="168"/>
        <end position="188"/>
    </location>
</feature>
<keyword evidence="3 6" id="KW-0812">Transmembrane</keyword>
<dbReference type="PANTHER" id="PTHR30485">
    <property type="entry name" value="NI/FE-HYDROGENASE 1 B-TYPE CYTOCHROME SUBUNIT"/>
    <property type="match status" value="1"/>
</dbReference>
<feature type="transmembrane region" description="Helical" evidence="6">
    <location>
        <begin position="43"/>
        <end position="61"/>
    </location>
</feature>
<dbReference type="InterPro" id="IPR011577">
    <property type="entry name" value="Cyt_b561_bac/Ni-Hgenase"/>
</dbReference>
<evidence type="ECO:0000313" key="8">
    <source>
        <dbReference type="EMBL" id="EAU55039.1"/>
    </source>
</evidence>
<evidence type="ECO:0000259" key="7">
    <source>
        <dbReference type="Pfam" id="PF01292"/>
    </source>
</evidence>
<dbReference type="OrthoDB" id="196472at2"/>
<keyword evidence="5 6" id="KW-0472">Membrane</keyword>
<dbReference type="GO" id="GO:0005886">
    <property type="term" value="C:plasma membrane"/>
    <property type="evidence" value="ECO:0007669"/>
    <property type="project" value="UniProtKB-SubCell"/>
</dbReference>
<dbReference type="AlphaFoldDB" id="Q0F0I9"/>
<evidence type="ECO:0000256" key="4">
    <source>
        <dbReference type="ARBA" id="ARBA00022989"/>
    </source>
</evidence>
<evidence type="ECO:0000256" key="3">
    <source>
        <dbReference type="ARBA" id="ARBA00022692"/>
    </source>
</evidence>
<organism evidence="8 9">
    <name type="scientific">Mariprofundus ferrooxydans PV-1</name>
    <dbReference type="NCBI Taxonomy" id="314345"/>
    <lineage>
        <taxon>Bacteria</taxon>
        <taxon>Pseudomonadati</taxon>
        <taxon>Pseudomonadota</taxon>
        <taxon>Candidatius Mariprofundia</taxon>
        <taxon>Mariprofundales</taxon>
        <taxon>Mariprofundaceae</taxon>
        <taxon>Mariprofundus</taxon>
    </lineage>
</organism>
<name>Q0F0I9_9PROT</name>
<comment type="subcellular location">
    <subcellularLocation>
        <location evidence="1">Cell membrane</location>
        <topology evidence="1">Multi-pass membrane protein</topology>
    </subcellularLocation>
</comment>
<reference evidence="8 9" key="1">
    <citation type="submission" date="2006-09" db="EMBL/GenBank/DDBJ databases">
        <authorList>
            <person name="Emerson D."/>
            <person name="Ferriera S."/>
            <person name="Johnson J."/>
            <person name="Kravitz S."/>
            <person name="Halpern A."/>
            <person name="Remington K."/>
            <person name="Beeson K."/>
            <person name="Tran B."/>
            <person name="Rogers Y.-H."/>
            <person name="Friedman R."/>
            <person name="Venter J.C."/>
        </authorList>
    </citation>
    <scope>NUCLEOTIDE SEQUENCE [LARGE SCALE GENOMIC DNA]</scope>
    <source>
        <strain evidence="8 9">PV-1</strain>
    </source>
</reference>
<dbReference type="eggNOG" id="COG3658">
    <property type="taxonomic scope" value="Bacteria"/>
</dbReference>
<dbReference type="HOGENOM" id="CLU_078451_2_1_0"/>
<dbReference type="Proteomes" id="UP000005297">
    <property type="component" value="Unassembled WGS sequence"/>
</dbReference>
<comment type="caution">
    <text evidence="8">The sequence shown here is derived from an EMBL/GenBank/DDBJ whole genome shotgun (WGS) entry which is preliminary data.</text>
</comment>
<dbReference type="GO" id="GO:0020037">
    <property type="term" value="F:heme binding"/>
    <property type="evidence" value="ECO:0007669"/>
    <property type="project" value="TreeGrafter"/>
</dbReference>
<accession>Q0F0I9</accession>
<keyword evidence="2" id="KW-1003">Cell membrane</keyword>
<dbReference type="InParanoid" id="Q0F0I9"/>
<feature type="transmembrane region" description="Helical" evidence="6">
    <location>
        <begin position="99"/>
        <end position="119"/>
    </location>
</feature>